<dbReference type="Proteomes" id="UP000217257">
    <property type="component" value="Chromosome"/>
</dbReference>
<evidence type="ECO:0000256" key="3">
    <source>
        <dbReference type="ARBA" id="ARBA00022807"/>
    </source>
</evidence>
<dbReference type="EMBL" id="CP022098">
    <property type="protein sequence ID" value="ATB34799.1"/>
    <property type="molecule type" value="Genomic_DNA"/>
</dbReference>
<evidence type="ECO:0000256" key="4">
    <source>
        <dbReference type="SAM" id="MobiDB-lite"/>
    </source>
</evidence>
<keyword evidence="1" id="KW-0645">Protease</keyword>
<evidence type="ECO:0000313" key="6">
    <source>
        <dbReference type="EMBL" id="ATB34799.1"/>
    </source>
</evidence>
<sequence>MPVNRSGSTPKPLTPATPSTPNKVATSAPATPSTPTPPAPGSKATSPSWSQAPDGFGQSPSRGFPQVQGQKSPPLPSMQLGAKAKPLATGLNQNSSLRPNSANQALAQQHGGVITAWVEQGSNPVVQKSSEHGGICSVMVEDWCRQGLKGPGEEQQFRNKLNSNDYASFVQDQRNASFIQQQMVKNEQFIVANQNTTLSGSAVGLYNTNQTYDRNNNVPGLTSTATVPPRPLTDHASFAGELKQQLNNNQPADGQAAFYKMGLSNGSGGHAVGIKTENMGGQLRHSVLDPNTGEFTRIPDNQFTPFMNKYMDQNYGKDYKGGTWELLNLRS</sequence>
<organism evidence="6 7">
    <name type="scientific">Cystobacter fuscus</name>
    <dbReference type="NCBI Taxonomy" id="43"/>
    <lineage>
        <taxon>Bacteria</taxon>
        <taxon>Pseudomonadati</taxon>
        <taxon>Myxococcota</taxon>
        <taxon>Myxococcia</taxon>
        <taxon>Myxococcales</taxon>
        <taxon>Cystobacterineae</taxon>
        <taxon>Archangiaceae</taxon>
        <taxon>Cystobacter</taxon>
    </lineage>
</organism>
<gene>
    <name evidence="6" type="ORF">CYFUS_000206</name>
</gene>
<reference evidence="6 7" key="1">
    <citation type="submission" date="2017-06" db="EMBL/GenBank/DDBJ databases">
        <title>Sequencing and comparative analysis of myxobacterial genomes.</title>
        <authorList>
            <person name="Rupp O."/>
            <person name="Goesmann A."/>
            <person name="Sogaard-Andersen L."/>
        </authorList>
    </citation>
    <scope>NUCLEOTIDE SEQUENCE [LARGE SCALE GENOMIC DNA]</scope>
    <source>
        <strain evidence="6 7">DSM 52655</strain>
    </source>
</reference>
<dbReference type="Pfam" id="PF03543">
    <property type="entry name" value="Peptidase_C58"/>
    <property type="match status" value="1"/>
</dbReference>
<feature type="domain" description="Peptidase C58 YopT-type" evidence="5">
    <location>
        <begin position="108"/>
        <end position="323"/>
    </location>
</feature>
<dbReference type="RefSeq" id="WP_157758154.1">
    <property type="nucleotide sequence ID" value="NZ_CP022098.1"/>
</dbReference>
<proteinExistence type="predicted"/>
<feature type="compositionally biased region" description="Polar residues" evidence="4">
    <location>
        <begin position="1"/>
        <end position="24"/>
    </location>
</feature>
<dbReference type="GO" id="GO:0004197">
    <property type="term" value="F:cysteine-type endopeptidase activity"/>
    <property type="evidence" value="ECO:0007669"/>
    <property type="project" value="InterPro"/>
</dbReference>
<dbReference type="AlphaFoldDB" id="A0A250ISS7"/>
<dbReference type="GO" id="GO:0006508">
    <property type="term" value="P:proteolysis"/>
    <property type="evidence" value="ECO:0007669"/>
    <property type="project" value="UniProtKB-KW"/>
</dbReference>
<evidence type="ECO:0000259" key="5">
    <source>
        <dbReference type="Pfam" id="PF03543"/>
    </source>
</evidence>
<keyword evidence="2" id="KW-0378">Hydrolase</keyword>
<evidence type="ECO:0000313" key="7">
    <source>
        <dbReference type="Proteomes" id="UP000217257"/>
    </source>
</evidence>
<dbReference type="InterPro" id="IPR006473">
    <property type="entry name" value="Peptidase_C58_Yopt"/>
</dbReference>
<dbReference type="KEGG" id="cfus:CYFUS_000206"/>
<accession>A0A250ISS7</accession>
<evidence type="ECO:0000256" key="1">
    <source>
        <dbReference type="ARBA" id="ARBA00022670"/>
    </source>
</evidence>
<protein>
    <recommendedName>
        <fullName evidence="5">Peptidase C58 YopT-type domain-containing protein</fullName>
    </recommendedName>
</protein>
<feature type="region of interest" description="Disordered" evidence="4">
    <location>
        <begin position="1"/>
        <end position="80"/>
    </location>
</feature>
<keyword evidence="3" id="KW-0788">Thiol protease</keyword>
<evidence type="ECO:0000256" key="2">
    <source>
        <dbReference type="ARBA" id="ARBA00022801"/>
    </source>
</evidence>
<dbReference type="Gene3D" id="3.90.70.20">
    <property type="match status" value="1"/>
</dbReference>
<name>A0A250ISS7_9BACT</name>